<dbReference type="CTD" id="36997"/>
<evidence type="ECO:0000313" key="10">
    <source>
        <dbReference type="RefSeq" id="XP_030388449.1"/>
    </source>
</evidence>
<dbReference type="GO" id="GO:0045292">
    <property type="term" value="P:mRNA cis splicing, via spliceosome"/>
    <property type="evidence" value="ECO:0007669"/>
    <property type="project" value="TreeGrafter"/>
</dbReference>
<dbReference type="GO" id="GO:0005829">
    <property type="term" value="C:cytosol"/>
    <property type="evidence" value="ECO:0007669"/>
    <property type="project" value="InterPro"/>
</dbReference>
<dbReference type="GO" id="GO:0000387">
    <property type="term" value="P:spliceosomal snRNP assembly"/>
    <property type="evidence" value="ECO:0007669"/>
    <property type="project" value="InterPro"/>
</dbReference>
<dbReference type="PANTHER" id="PTHR21399:SF0">
    <property type="entry name" value="METHYLOSOME SUBUNIT PICLN"/>
    <property type="match status" value="1"/>
</dbReference>
<evidence type="ECO:0000313" key="9">
    <source>
        <dbReference type="Proteomes" id="UP000504634"/>
    </source>
</evidence>
<evidence type="ECO:0000256" key="2">
    <source>
        <dbReference type="ARBA" id="ARBA00004496"/>
    </source>
</evidence>
<dbReference type="InterPro" id="IPR039924">
    <property type="entry name" value="ICln/Lot5/Saf5"/>
</dbReference>
<comment type="function">
    <text evidence="7">Involved in both the assembly of spliceosomal snRNPs and the methylation of Sm proteins. Chaperone that regulates the assembly of spliceosomal U1, U2, U4 and U5 small nuclear ribonucleoproteins (snRNPs), the building blocks of the spliceosome, and thereby plays an important role in the splicing of cellular pre-mRNAs. Most spliceosomal snRNPs contain a common set of Sm proteins SNRPB, SNRPD1, SNRPD2, SNRPD3, SNRPE, SNRPF and SNRPG that assemble in a heptameric protein ring on the Sm site of the small nuclear RNA to form the core snRNP (Sm core). In the cytosol, the Sm proteins SNRPD1, SNRPD2, SNRPE, SNRPF and SNRPG are trapped in an inactive 6S pICln-Sm complex by the chaperone CLNS1A that controls the assembly of the core snRNP. Dissociation by the SMN complex of CLNS1A from the trapped Sm proteins and their transfer to an SMN-Sm complex triggers the assembly of core snRNPs and their transport to the nucleus.</text>
</comment>
<evidence type="ECO:0000256" key="7">
    <source>
        <dbReference type="ARBA" id="ARBA00045890"/>
    </source>
</evidence>
<dbReference type="GO" id="GO:0005681">
    <property type="term" value="C:spliceosomal complex"/>
    <property type="evidence" value="ECO:0007669"/>
    <property type="project" value="TreeGrafter"/>
</dbReference>
<dbReference type="Pfam" id="PF03517">
    <property type="entry name" value="Voldacs"/>
    <property type="match status" value="1"/>
</dbReference>
<dbReference type="InterPro" id="IPR003521">
    <property type="entry name" value="ICln"/>
</dbReference>
<feature type="compositionally biased region" description="Acidic residues" evidence="8">
    <location>
        <begin position="193"/>
        <end position="204"/>
    </location>
</feature>
<feature type="region of interest" description="Disordered" evidence="8">
    <location>
        <begin position="164"/>
        <end position="204"/>
    </location>
</feature>
<evidence type="ECO:0000256" key="3">
    <source>
        <dbReference type="ARBA" id="ARBA00007054"/>
    </source>
</evidence>
<dbReference type="AlphaFoldDB" id="A0A6J2UJP3"/>
<dbReference type="PANTHER" id="PTHR21399">
    <property type="entry name" value="CHLORIDE CONDUCTANCE REGULATORY PROTEIN ICLN"/>
    <property type="match status" value="1"/>
</dbReference>
<dbReference type="PRINTS" id="PR01348">
    <property type="entry name" value="ICLNCHANNEL"/>
</dbReference>
<dbReference type="GeneID" id="115634710"/>
<proteinExistence type="inferred from homology"/>
<dbReference type="GO" id="GO:0034709">
    <property type="term" value="C:methylosome"/>
    <property type="evidence" value="ECO:0007669"/>
    <property type="project" value="InterPro"/>
</dbReference>
<dbReference type="GO" id="GO:0006821">
    <property type="term" value="P:chloride transport"/>
    <property type="evidence" value="ECO:0007669"/>
    <property type="project" value="InterPro"/>
</dbReference>
<evidence type="ECO:0000256" key="6">
    <source>
        <dbReference type="ARBA" id="ARBA00023242"/>
    </source>
</evidence>
<dbReference type="Proteomes" id="UP000504634">
    <property type="component" value="Unplaced"/>
</dbReference>
<name>A0A6J2UJP3_DROLE</name>
<comment type="similarity">
    <text evidence="3">Belongs to the pICln (TC 1.A.47) family.</text>
</comment>
<evidence type="ECO:0000256" key="8">
    <source>
        <dbReference type="SAM" id="MobiDB-lite"/>
    </source>
</evidence>
<evidence type="ECO:0000256" key="1">
    <source>
        <dbReference type="ARBA" id="ARBA00004123"/>
    </source>
</evidence>
<dbReference type="GO" id="GO:0005886">
    <property type="term" value="C:plasma membrane"/>
    <property type="evidence" value="ECO:0007669"/>
    <property type="project" value="InterPro"/>
</dbReference>
<organism evidence="9 10">
    <name type="scientific">Drosophila lebanonensis</name>
    <name type="common">Fruit fly</name>
    <name type="synonym">Scaptodrosophila lebanonensis</name>
    <dbReference type="NCBI Taxonomy" id="7225"/>
    <lineage>
        <taxon>Eukaryota</taxon>
        <taxon>Metazoa</taxon>
        <taxon>Ecdysozoa</taxon>
        <taxon>Arthropoda</taxon>
        <taxon>Hexapoda</taxon>
        <taxon>Insecta</taxon>
        <taxon>Pterygota</taxon>
        <taxon>Neoptera</taxon>
        <taxon>Endopterygota</taxon>
        <taxon>Diptera</taxon>
        <taxon>Brachycera</taxon>
        <taxon>Muscomorpha</taxon>
        <taxon>Ephydroidea</taxon>
        <taxon>Drosophilidae</taxon>
        <taxon>Scaptodrosophila</taxon>
    </lineage>
</organism>
<dbReference type="RefSeq" id="XP_030388449.1">
    <property type="nucleotide sequence ID" value="XM_030532589.1"/>
</dbReference>
<evidence type="ECO:0000256" key="4">
    <source>
        <dbReference type="ARBA" id="ARBA00015653"/>
    </source>
</evidence>
<keyword evidence="5" id="KW-0963">Cytoplasm</keyword>
<sequence length="204" mass="23126">MVLITPVTPPEHLLYTANNIRLKLGNKIIGQGTIYISQNSLSWQPTNLPEGICIDWKQVSLHGISLNPTKCIYFMLDHQVMWEGVYMDEPGSLLENNHDVEIDNSFEFAIMEQPVTECWLLPDDIDIHSVDTMYRVMTTCQTLHPDSEDTNSDESEDEFAIGGIIHEDQEAGNSDENGRAESCVMGGMMQELNLEDERFEDAEE</sequence>
<accession>A0A6J2UJP3</accession>
<dbReference type="GO" id="GO:0006884">
    <property type="term" value="P:cell volume homeostasis"/>
    <property type="evidence" value="ECO:0007669"/>
    <property type="project" value="InterPro"/>
</dbReference>
<comment type="subcellular location">
    <subcellularLocation>
        <location evidence="2">Cytoplasm</location>
    </subcellularLocation>
    <subcellularLocation>
        <location evidence="1">Nucleus</location>
    </subcellularLocation>
</comment>
<protein>
    <recommendedName>
        <fullName evidence="4">Methylosome subunit pICln</fullName>
    </recommendedName>
</protein>
<dbReference type="GO" id="GO:0034715">
    <property type="term" value="C:pICln-Sm protein complex"/>
    <property type="evidence" value="ECO:0007669"/>
    <property type="project" value="InterPro"/>
</dbReference>
<dbReference type="Gene3D" id="2.30.29.30">
    <property type="entry name" value="Pleckstrin-homology domain (PH domain)/Phosphotyrosine-binding domain (PTB)"/>
    <property type="match status" value="1"/>
</dbReference>
<reference evidence="10" key="1">
    <citation type="submission" date="2025-08" db="UniProtKB">
        <authorList>
            <consortium name="RefSeq"/>
        </authorList>
    </citation>
    <scope>IDENTIFICATION</scope>
    <source>
        <strain evidence="10">11010-0011.00</strain>
        <tissue evidence="10">Whole body</tissue>
    </source>
</reference>
<dbReference type="OrthoDB" id="19714at2759"/>
<keyword evidence="9" id="KW-1185">Reference proteome</keyword>
<dbReference type="InterPro" id="IPR011993">
    <property type="entry name" value="PH-like_dom_sf"/>
</dbReference>
<keyword evidence="6" id="KW-0539">Nucleus</keyword>
<evidence type="ECO:0000256" key="5">
    <source>
        <dbReference type="ARBA" id="ARBA00022490"/>
    </source>
</evidence>
<gene>
    <name evidence="10" type="primary">LOC115634710</name>
</gene>